<reference evidence="1" key="1">
    <citation type="submission" date="2022-10" db="EMBL/GenBank/DDBJ databases">
        <title>Genome Sequence of Xylaria curta.</title>
        <authorList>
            <person name="Buettner E."/>
        </authorList>
    </citation>
    <scope>NUCLEOTIDE SEQUENCE</scope>
    <source>
        <strain evidence="1">Babe10</strain>
    </source>
</reference>
<name>A0ACC1NA32_9PEZI</name>
<evidence type="ECO:0000313" key="2">
    <source>
        <dbReference type="Proteomes" id="UP001143856"/>
    </source>
</evidence>
<keyword evidence="2" id="KW-1185">Reference proteome</keyword>
<accession>A0ACC1NA32</accession>
<evidence type="ECO:0000313" key="1">
    <source>
        <dbReference type="EMBL" id="KAJ2975868.1"/>
    </source>
</evidence>
<comment type="caution">
    <text evidence="1">The sequence shown here is derived from an EMBL/GenBank/DDBJ whole genome shotgun (WGS) entry which is preliminary data.</text>
</comment>
<organism evidence="1 2">
    <name type="scientific">Xylaria curta</name>
    <dbReference type="NCBI Taxonomy" id="42375"/>
    <lineage>
        <taxon>Eukaryota</taxon>
        <taxon>Fungi</taxon>
        <taxon>Dikarya</taxon>
        <taxon>Ascomycota</taxon>
        <taxon>Pezizomycotina</taxon>
        <taxon>Sordariomycetes</taxon>
        <taxon>Xylariomycetidae</taxon>
        <taxon>Xylariales</taxon>
        <taxon>Xylariaceae</taxon>
        <taxon>Xylaria</taxon>
    </lineage>
</organism>
<protein>
    <submittedName>
        <fullName evidence="1">Uncharacterized protein</fullName>
    </submittedName>
</protein>
<gene>
    <name evidence="1" type="ORF">NUW58_g8240</name>
</gene>
<dbReference type="Proteomes" id="UP001143856">
    <property type="component" value="Unassembled WGS sequence"/>
</dbReference>
<proteinExistence type="predicted"/>
<dbReference type="EMBL" id="JAPDGR010002418">
    <property type="protein sequence ID" value="KAJ2975868.1"/>
    <property type="molecule type" value="Genomic_DNA"/>
</dbReference>
<sequence>MQPRLFARARRLQTLEPQPEPKPAAIASTIPSPTSTVTVVAPTQIQGHSHVAFQDPAIVSMGRRPTIQTAHPHVAPSSAVQATAIANPADTLSFSSLNETDTTDTTILHPPDISQLTIQTSSKPPTAPATAPATDTTEDDLQDLTPTAATARSGFAPRRRGKRGKRQQGTKKVDEGTPASSARPTNQSTGWRETPILQSTKSFQPFASLKKNQKRRADPGADSGLGLRGRHKILAKFDKRTIFVTRCGRQDLIDEADRLVSHNRIPRPKPGTAGGKNLHYTENVLDTTPSSSKVPKETPGDFWRSEADDDVVLNGGGETPSGREGSGRNSRLRGESRMSTTRRSQSRKASATAIPAEPVAQILE</sequence>